<dbReference type="EMBL" id="AZIM01056845">
    <property type="protein sequence ID" value="ETE55967.1"/>
    <property type="molecule type" value="Genomic_DNA"/>
</dbReference>
<sequence length="147" mass="17688">RKEEGREERKEEERRKERKGKGGREGRRKEEKKEKRMRGREGRREQERRRQRKEGKQQTNRSYRKKQTKHLGRKREGRKDPCSMLERNTKRTSFWDGQVRISGPRTATGQEMCFVEAKAESWTFSSAHELWQKKKGTAEKEGAGWSH</sequence>
<evidence type="ECO:0000313" key="2">
    <source>
        <dbReference type="EMBL" id="ETE55967.1"/>
    </source>
</evidence>
<evidence type="ECO:0000256" key="1">
    <source>
        <dbReference type="SAM" id="MobiDB-lite"/>
    </source>
</evidence>
<feature type="compositionally biased region" description="Basic and acidic residues" evidence="1">
    <location>
        <begin position="1"/>
        <end position="48"/>
    </location>
</feature>
<proteinExistence type="predicted"/>
<accession>V8N366</accession>
<evidence type="ECO:0000313" key="3">
    <source>
        <dbReference type="Proteomes" id="UP000018936"/>
    </source>
</evidence>
<keyword evidence="3" id="KW-1185">Reference proteome</keyword>
<name>V8N366_OPHHA</name>
<feature type="region of interest" description="Disordered" evidence="1">
    <location>
        <begin position="1"/>
        <end position="89"/>
    </location>
</feature>
<gene>
    <name evidence="2" type="ORF">L345_18324</name>
</gene>
<comment type="caution">
    <text evidence="2">The sequence shown here is derived from an EMBL/GenBank/DDBJ whole genome shotgun (WGS) entry which is preliminary data.</text>
</comment>
<dbReference type="Proteomes" id="UP000018936">
    <property type="component" value="Unassembled WGS sequence"/>
</dbReference>
<organism evidence="2 3">
    <name type="scientific">Ophiophagus hannah</name>
    <name type="common">King cobra</name>
    <name type="synonym">Naja hannah</name>
    <dbReference type="NCBI Taxonomy" id="8665"/>
    <lineage>
        <taxon>Eukaryota</taxon>
        <taxon>Metazoa</taxon>
        <taxon>Chordata</taxon>
        <taxon>Craniata</taxon>
        <taxon>Vertebrata</taxon>
        <taxon>Euteleostomi</taxon>
        <taxon>Lepidosauria</taxon>
        <taxon>Squamata</taxon>
        <taxon>Bifurcata</taxon>
        <taxon>Unidentata</taxon>
        <taxon>Episquamata</taxon>
        <taxon>Toxicofera</taxon>
        <taxon>Serpentes</taxon>
        <taxon>Colubroidea</taxon>
        <taxon>Elapidae</taxon>
        <taxon>Elapinae</taxon>
        <taxon>Ophiophagus</taxon>
    </lineage>
</organism>
<feature type="non-terminal residue" evidence="2">
    <location>
        <position position="147"/>
    </location>
</feature>
<feature type="non-terminal residue" evidence="2">
    <location>
        <position position="1"/>
    </location>
</feature>
<protein>
    <submittedName>
        <fullName evidence="2">Uncharacterized protein</fullName>
    </submittedName>
</protein>
<dbReference type="AlphaFoldDB" id="V8N366"/>
<reference evidence="2 3" key="1">
    <citation type="journal article" date="2013" name="Proc. Natl. Acad. Sci. U.S.A.">
        <title>The king cobra genome reveals dynamic gene evolution and adaptation in the snake venom system.</title>
        <authorList>
            <person name="Vonk F.J."/>
            <person name="Casewell N.R."/>
            <person name="Henkel C.V."/>
            <person name="Heimberg A.M."/>
            <person name="Jansen H.J."/>
            <person name="McCleary R.J."/>
            <person name="Kerkkamp H.M."/>
            <person name="Vos R.A."/>
            <person name="Guerreiro I."/>
            <person name="Calvete J.J."/>
            <person name="Wuster W."/>
            <person name="Woods A.E."/>
            <person name="Logan J.M."/>
            <person name="Harrison R.A."/>
            <person name="Castoe T.A."/>
            <person name="de Koning A.P."/>
            <person name="Pollock D.D."/>
            <person name="Yandell M."/>
            <person name="Calderon D."/>
            <person name="Renjifo C."/>
            <person name="Currier R.B."/>
            <person name="Salgado D."/>
            <person name="Pla D."/>
            <person name="Sanz L."/>
            <person name="Hyder A.S."/>
            <person name="Ribeiro J.M."/>
            <person name="Arntzen J.W."/>
            <person name="van den Thillart G.E."/>
            <person name="Boetzer M."/>
            <person name="Pirovano W."/>
            <person name="Dirks R.P."/>
            <person name="Spaink H.P."/>
            <person name="Duboule D."/>
            <person name="McGlinn E."/>
            <person name="Kini R.M."/>
            <person name="Richardson M.K."/>
        </authorList>
    </citation>
    <scope>NUCLEOTIDE SEQUENCE</scope>
    <source>
        <tissue evidence="2">Blood</tissue>
    </source>
</reference>
<feature type="compositionally biased region" description="Basic residues" evidence="1">
    <location>
        <begin position="62"/>
        <end position="76"/>
    </location>
</feature>